<dbReference type="EMBL" id="JBHRZF010000168">
    <property type="protein sequence ID" value="MFC3862015.1"/>
    <property type="molecule type" value="Genomic_DNA"/>
</dbReference>
<dbReference type="InterPro" id="IPR001128">
    <property type="entry name" value="Cyt_P450"/>
</dbReference>
<protein>
    <submittedName>
        <fullName evidence="4">Cytochrome P450</fullName>
    </submittedName>
</protein>
<dbReference type="InterPro" id="IPR017972">
    <property type="entry name" value="Cyt_P450_CS"/>
</dbReference>
<dbReference type="PRINTS" id="PR00385">
    <property type="entry name" value="P450"/>
</dbReference>
<evidence type="ECO:0000256" key="2">
    <source>
        <dbReference type="ARBA" id="ARBA00010617"/>
    </source>
</evidence>
<comment type="caution">
    <text evidence="4">The sequence shown here is derived from an EMBL/GenBank/DDBJ whole genome shotgun (WGS) entry which is preliminary data.</text>
</comment>
<keyword evidence="3" id="KW-0349">Heme</keyword>
<dbReference type="SUPFAM" id="SSF48264">
    <property type="entry name" value="Cytochrome P450"/>
    <property type="match status" value="1"/>
</dbReference>
<gene>
    <name evidence="4" type="ORF">ACFOPQ_14695</name>
</gene>
<dbReference type="PANTHER" id="PTHR24305">
    <property type="entry name" value="CYTOCHROME P450"/>
    <property type="match status" value="1"/>
</dbReference>
<keyword evidence="3" id="KW-0479">Metal-binding</keyword>
<accession>A0ABV8ACU9</accession>
<dbReference type="RefSeq" id="WP_380079477.1">
    <property type="nucleotide sequence ID" value="NZ_JBHRZF010000168.1"/>
</dbReference>
<dbReference type="PROSITE" id="PS00086">
    <property type="entry name" value="CYTOCHROME_P450"/>
    <property type="match status" value="1"/>
</dbReference>
<proteinExistence type="inferred from homology"/>
<keyword evidence="5" id="KW-1185">Reference proteome</keyword>
<keyword evidence="3" id="KW-0408">Iron</keyword>
<dbReference type="InterPro" id="IPR036396">
    <property type="entry name" value="Cyt_P450_sf"/>
</dbReference>
<dbReference type="InterPro" id="IPR050121">
    <property type="entry name" value="Cytochrome_P450_monoxygenase"/>
</dbReference>
<keyword evidence="3" id="KW-0503">Monooxygenase</keyword>
<dbReference type="Pfam" id="PF00067">
    <property type="entry name" value="p450"/>
    <property type="match status" value="1"/>
</dbReference>
<keyword evidence="3" id="KW-0560">Oxidoreductase</keyword>
<comment type="cofactor">
    <cofactor evidence="1">
        <name>heme</name>
        <dbReference type="ChEBI" id="CHEBI:30413"/>
    </cofactor>
</comment>
<dbReference type="PANTHER" id="PTHR24305:SF166">
    <property type="entry name" value="CYTOCHROME P450 12A4, MITOCHONDRIAL-RELATED"/>
    <property type="match status" value="1"/>
</dbReference>
<name>A0ABV8ACU9_9DEIO</name>
<comment type="similarity">
    <text evidence="2 3">Belongs to the cytochrome P450 family.</text>
</comment>
<evidence type="ECO:0000313" key="5">
    <source>
        <dbReference type="Proteomes" id="UP001595748"/>
    </source>
</evidence>
<dbReference type="InterPro" id="IPR002397">
    <property type="entry name" value="Cyt_P450_B"/>
</dbReference>
<sequence>MAAPRSPERMTLPSPAKAAVLGHLPRWGAEPLALLEEGAELARASGQDVFALWLGRPAVVGFSPDWNRTLLTDLHTFRSRGSFSGLVPHLAGGVILSDAPEHAPRRRELNPGFDRTQVSRLMDAMQAACPDIPREPFDALSWADRAVLRMLNAAYFDSDFDAAVLHAYLAPLRRGFPAPMLPNPLVRRRFDAELSRLAHLRREEPRPDLLSALLNVDDGLTEARISLAAAHDTTTHALAYALWFTAKYPQWHAPEHHPALLKEVLRLYPPGWMGSRQVAQDTRWNGIPIRKGTLALYSPYLSGRDPQRWPHAADFRPERWTRPPPAWAYLPFGGGGRTCLGLHLAQGLILTTLKGVPPLRARWGHEKAHPGLTLGPRGPLWVQAVGDSLNV</sequence>
<dbReference type="Proteomes" id="UP001595748">
    <property type="component" value="Unassembled WGS sequence"/>
</dbReference>
<organism evidence="4 5">
    <name type="scientific">Deinococcus antarcticus</name>
    <dbReference type="NCBI Taxonomy" id="1298767"/>
    <lineage>
        <taxon>Bacteria</taxon>
        <taxon>Thermotogati</taxon>
        <taxon>Deinococcota</taxon>
        <taxon>Deinococci</taxon>
        <taxon>Deinococcales</taxon>
        <taxon>Deinococcaceae</taxon>
        <taxon>Deinococcus</taxon>
    </lineage>
</organism>
<evidence type="ECO:0000256" key="1">
    <source>
        <dbReference type="ARBA" id="ARBA00001971"/>
    </source>
</evidence>
<reference evidence="5" key="1">
    <citation type="journal article" date="2019" name="Int. J. Syst. Evol. Microbiol.">
        <title>The Global Catalogue of Microorganisms (GCM) 10K type strain sequencing project: providing services to taxonomists for standard genome sequencing and annotation.</title>
        <authorList>
            <consortium name="The Broad Institute Genomics Platform"/>
            <consortium name="The Broad Institute Genome Sequencing Center for Infectious Disease"/>
            <person name="Wu L."/>
            <person name="Ma J."/>
        </authorList>
    </citation>
    <scope>NUCLEOTIDE SEQUENCE [LARGE SCALE GENOMIC DNA]</scope>
    <source>
        <strain evidence="5">CCTCC AB 2013263</strain>
    </source>
</reference>
<evidence type="ECO:0000256" key="3">
    <source>
        <dbReference type="RuleBase" id="RU000461"/>
    </source>
</evidence>
<dbReference type="Gene3D" id="1.10.630.10">
    <property type="entry name" value="Cytochrome P450"/>
    <property type="match status" value="1"/>
</dbReference>
<dbReference type="PRINTS" id="PR00359">
    <property type="entry name" value="BP450"/>
</dbReference>
<evidence type="ECO:0000313" key="4">
    <source>
        <dbReference type="EMBL" id="MFC3862015.1"/>
    </source>
</evidence>